<dbReference type="HOGENOM" id="CLU_1836500_0_0_1"/>
<organism evidence="2 3">
    <name type="scientific">Thanatephorus cucumeris (strain AG1-IA)</name>
    <name type="common">Rice sheath blight fungus</name>
    <name type="synonym">Rhizoctonia solani</name>
    <dbReference type="NCBI Taxonomy" id="983506"/>
    <lineage>
        <taxon>Eukaryota</taxon>
        <taxon>Fungi</taxon>
        <taxon>Dikarya</taxon>
        <taxon>Basidiomycota</taxon>
        <taxon>Agaricomycotina</taxon>
        <taxon>Agaricomycetes</taxon>
        <taxon>Cantharellales</taxon>
        <taxon>Ceratobasidiaceae</taxon>
        <taxon>Rhizoctonia</taxon>
        <taxon>Rhizoctonia solani AG-1</taxon>
    </lineage>
</organism>
<accession>L8WLG7</accession>
<dbReference type="Proteomes" id="UP000011668">
    <property type="component" value="Unassembled WGS sequence"/>
</dbReference>
<feature type="region of interest" description="Disordered" evidence="1">
    <location>
        <begin position="67"/>
        <end position="90"/>
    </location>
</feature>
<dbReference type="AlphaFoldDB" id="L8WLG7"/>
<protein>
    <submittedName>
        <fullName evidence="2">Uncharacterized protein</fullName>
    </submittedName>
</protein>
<sequence length="140" mass="16007">MEYHQKVHRHKFPTDYQCMDIRPRNIRTPHTRRTHAPIRILGKDRNAHVRRPDQGPIRMGLGRSRNRARRVTPPPAYSGRISAPGPVAHRERHEHRAVPIESSWMNGAQLPPIRCGAELWLLRVVATIPGTSNLTGRGSM</sequence>
<evidence type="ECO:0000256" key="1">
    <source>
        <dbReference type="SAM" id="MobiDB-lite"/>
    </source>
</evidence>
<evidence type="ECO:0000313" key="3">
    <source>
        <dbReference type="Proteomes" id="UP000011668"/>
    </source>
</evidence>
<comment type="caution">
    <text evidence="2">The sequence shown here is derived from an EMBL/GenBank/DDBJ whole genome shotgun (WGS) entry which is preliminary data.</text>
</comment>
<name>L8WLG7_THACA</name>
<keyword evidence="3" id="KW-1185">Reference proteome</keyword>
<proteinExistence type="predicted"/>
<reference evidence="2 3" key="1">
    <citation type="journal article" date="2013" name="Nat. Commun.">
        <title>The evolution and pathogenic mechanisms of the rice sheath blight pathogen.</title>
        <authorList>
            <person name="Zheng A."/>
            <person name="Lin R."/>
            <person name="Xu L."/>
            <person name="Qin P."/>
            <person name="Tang C."/>
            <person name="Ai P."/>
            <person name="Zhang D."/>
            <person name="Liu Y."/>
            <person name="Sun Z."/>
            <person name="Feng H."/>
            <person name="Wang Y."/>
            <person name="Chen Y."/>
            <person name="Liang X."/>
            <person name="Fu R."/>
            <person name="Li Q."/>
            <person name="Zhang J."/>
            <person name="Yu X."/>
            <person name="Xie Z."/>
            <person name="Ding L."/>
            <person name="Guan P."/>
            <person name="Tang J."/>
            <person name="Liang Y."/>
            <person name="Wang S."/>
            <person name="Deng Q."/>
            <person name="Li S."/>
            <person name="Zhu J."/>
            <person name="Wang L."/>
            <person name="Liu H."/>
            <person name="Li P."/>
        </authorList>
    </citation>
    <scope>NUCLEOTIDE SEQUENCE [LARGE SCALE GENOMIC DNA]</scope>
    <source>
        <strain evidence="3">AG-1 IA</strain>
    </source>
</reference>
<dbReference type="EMBL" id="AFRT01002814">
    <property type="protein sequence ID" value="ELU37184.1"/>
    <property type="molecule type" value="Genomic_DNA"/>
</dbReference>
<evidence type="ECO:0000313" key="2">
    <source>
        <dbReference type="EMBL" id="ELU37184.1"/>
    </source>
</evidence>
<gene>
    <name evidence="2" type="ORF">AG1IA_08786</name>
</gene>